<proteinExistence type="predicted"/>
<accession>A0A1F5MIL3</accession>
<sequence length="195" mass="22115">MKYLRLVVLIIVISFLLNQPKAEAQPRVKFAAANEVVENKSGEITQTVEKRELDDRAKILQAYLSQHNAPLQYHAQDFVDAADEYNLDWKFVAAVSGVESTFGKHVPGGTDPEFSSFNGWGWGVYGTQALYFDSWRDGIFTVSKGLRENYFDKGLTEPYAINKKYAASPHWGKNVTFFLSEIEKFEAEYQAKNSP</sequence>
<reference evidence="1 2" key="1">
    <citation type="journal article" date="2016" name="Nat. Commun.">
        <title>Thousands of microbial genomes shed light on interconnected biogeochemical processes in an aquifer system.</title>
        <authorList>
            <person name="Anantharaman K."/>
            <person name="Brown C.T."/>
            <person name="Hug L.A."/>
            <person name="Sharon I."/>
            <person name="Castelle C.J."/>
            <person name="Probst A.J."/>
            <person name="Thomas B.C."/>
            <person name="Singh A."/>
            <person name="Wilkins M.J."/>
            <person name="Karaoz U."/>
            <person name="Brodie E.L."/>
            <person name="Williams K.H."/>
            <person name="Hubbard S.S."/>
            <person name="Banfield J.F."/>
        </authorList>
    </citation>
    <scope>NUCLEOTIDE SEQUENCE [LARGE SCALE GENOMIC DNA]</scope>
</reference>
<dbReference type="InterPro" id="IPR023346">
    <property type="entry name" value="Lysozyme-like_dom_sf"/>
</dbReference>
<dbReference type="Proteomes" id="UP000178017">
    <property type="component" value="Unassembled WGS sequence"/>
</dbReference>
<gene>
    <name evidence="1" type="ORF">A3B49_00095</name>
</gene>
<name>A0A1F5MIL3_9BACT</name>
<dbReference type="AlphaFoldDB" id="A0A1F5MIL3"/>
<dbReference type="SUPFAM" id="SSF53955">
    <property type="entry name" value="Lysozyme-like"/>
    <property type="match status" value="1"/>
</dbReference>
<protein>
    <recommendedName>
        <fullName evidence="3">Mannosyl-glycoprotein endo-beta-N-acetylglucosamidase-like domain-containing protein</fullName>
    </recommendedName>
</protein>
<dbReference type="EMBL" id="MFDO01000022">
    <property type="protein sequence ID" value="OGE65204.1"/>
    <property type="molecule type" value="Genomic_DNA"/>
</dbReference>
<evidence type="ECO:0000313" key="2">
    <source>
        <dbReference type="Proteomes" id="UP000178017"/>
    </source>
</evidence>
<comment type="caution">
    <text evidence="1">The sequence shown here is derived from an EMBL/GenBank/DDBJ whole genome shotgun (WGS) entry which is preliminary data.</text>
</comment>
<evidence type="ECO:0000313" key="1">
    <source>
        <dbReference type="EMBL" id="OGE65204.1"/>
    </source>
</evidence>
<evidence type="ECO:0008006" key="3">
    <source>
        <dbReference type="Google" id="ProtNLM"/>
    </source>
</evidence>
<organism evidence="1 2">
    <name type="scientific">Candidatus Daviesbacteria bacterium RIFCSPLOWO2_01_FULL_40_24</name>
    <dbReference type="NCBI Taxonomy" id="1797787"/>
    <lineage>
        <taxon>Bacteria</taxon>
        <taxon>Candidatus Daviesiibacteriota</taxon>
    </lineage>
</organism>